<dbReference type="AlphaFoldDB" id="A0A7H0GV05"/>
<name>A0A7H0GV05_9BACT</name>
<dbReference type="KEGG" id="hqi:H9L05_19905"/>
<evidence type="ECO:0000313" key="2">
    <source>
        <dbReference type="Proteomes" id="UP000516093"/>
    </source>
</evidence>
<dbReference type="EMBL" id="CP060784">
    <property type="protein sequence ID" value="QNP52121.1"/>
    <property type="molecule type" value="Genomic_DNA"/>
</dbReference>
<dbReference type="InterPro" id="IPR024787">
    <property type="entry name" value="EcsC"/>
</dbReference>
<keyword evidence="2" id="KW-1185">Reference proteome</keyword>
<organism evidence="1 2">
    <name type="scientific">Hymenobacter qilianensis</name>
    <dbReference type="NCBI Taxonomy" id="1385715"/>
    <lineage>
        <taxon>Bacteria</taxon>
        <taxon>Pseudomonadati</taxon>
        <taxon>Bacteroidota</taxon>
        <taxon>Cytophagia</taxon>
        <taxon>Cytophagales</taxon>
        <taxon>Hymenobacteraceae</taxon>
        <taxon>Hymenobacter</taxon>
    </lineage>
</organism>
<sequence length="277" mass="31741">MTSSPDQQALTELRAWQQRMQQRPTLLNRFTRRVQIRLNALLPERVHEAITTAIRQMVRGVLFGSMHTTRQPLLEAPWVARETTVRTRIRYYRNTASAEGAVTGAGGFLLGLADFPLLLSLKLKLLFDVAALYGHDVRDYTERLYLLHIFQLAFSSQHTRNEVYRRMADWDTYRHTLPTDVNEFDWRTFQQEYRDYIDLAKLAQLVPVIGAAVGAVANYRLIEQLGETAMNCYRMRQLAAAGTILPPALAKLRCRRERVGAFASTPGRSLPLQSNSF</sequence>
<dbReference type="RefSeq" id="WP_187732385.1">
    <property type="nucleotide sequence ID" value="NZ_CP060784.1"/>
</dbReference>
<protein>
    <submittedName>
        <fullName evidence="1">EcsC family protein</fullName>
    </submittedName>
</protein>
<evidence type="ECO:0000313" key="1">
    <source>
        <dbReference type="EMBL" id="QNP52121.1"/>
    </source>
</evidence>
<accession>A0A7H0GV05</accession>
<reference evidence="1 2" key="1">
    <citation type="submission" date="2020-08" db="EMBL/GenBank/DDBJ databases">
        <title>Genome sequence of Hymenobacter qilianensis JCM 19763T.</title>
        <authorList>
            <person name="Hyun D.-W."/>
            <person name="Bae J.-W."/>
        </authorList>
    </citation>
    <scope>NUCLEOTIDE SEQUENCE [LARGE SCALE GENOMIC DNA]</scope>
    <source>
        <strain evidence="1 2">JCM 19763</strain>
    </source>
</reference>
<gene>
    <name evidence="1" type="ORF">H9L05_19905</name>
</gene>
<dbReference type="PANTHER" id="PTHR41260:SF1">
    <property type="entry name" value="PROTEIN ECSC"/>
    <property type="match status" value="1"/>
</dbReference>
<dbReference type="PANTHER" id="PTHR41260">
    <property type="entry name" value="PROTEIN ECSC"/>
    <property type="match status" value="1"/>
</dbReference>
<dbReference type="Pfam" id="PF12787">
    <property type="entry name" value="EcsC"/>
    <property type="match status" value="1"/>
</dbReference>
<dbReference type="Proteomes" id="UP000516093">
    <property type="component" value="Chromosome"/>
</dbReference>
<proteinExistence type="predicted"/>